<organism evidence="2">
    <name type="scientific">Setaria italica</name>
    <name type="common">Foxtail millet</name>
    <name type="synonym">Panicum italicum</name>
    <dbReference type="NCBI Taxonomy" id="4555"/>
    <lineage>
        <taxon>Eukaryota</taxon>
        <taxon>Viridiplantae</taxon>
        <taxon>Streptophyta</taxon>
        <taxon>Embryophyta</taxon>
        <taxon>Tracheophyta</taxon>
        <taxon>Spermatophyta</taxon>
        <taxon>Magnoliopsida</taxon>
        <taxon>Liliopsida</taxon>
        <taxon>Poales</taxon>
        <taxon>Poaceae</taxon>
        <taxon>PACMAD clade</taxon>
        <taxon>Panicoideae</taxon>
        <taxon>Panicodae</taxon>
        <taxon>Paniceae</taxon>
        <taxon>Cenchrinae</taxon>
        <taxon>Setaria</taxon>
    </lineage>
</organism>
<name>A0A368QLF3_SETIT</name>
<reference evidence="2" key="2">
    <citation type="submission" date="2015-07" db="EMBL/GenBank/DDBJ databases">
        <authorList>
            <person name="Noorani M."/>
        </authorList>
    </citation>
    <scope>NUCLEOTIDE SEQUENCE</scope>
    <source>
        <strain evidence="2">Yugu1</strain>
    </source>
</reference>
<protein>
    <submittedName>
        <fullName evidence="2">Uncharacterized protein</fullName>
    </submittedName>
</protein>
<dbReference type="EMBL" id="CM003530">
    <property type="protein sequence ID" value="RCV18100.1"/>
    <property type="molecule type" value="Genomic_DNA"/>
</dbReference>
<sequence length="292" mass="31588">MLSPLRPLASWPMTGAPLPPRTPQPHAGPSAALLWPPSRPQCAAPPHAAPPPWPSPYGAAHCSWLNGGRRYGRSPRSWPGVPAPCQPLEPRRSWGSCRPCSARRRRPCHLRPKTPGTRERKVEDGNLTACSWPPASATHPGHLQPHRVQPLLPCRSWSRAVRNRYCHVGLGPVPPARTSRAWPHARALKRLASLVAPGHPRVAHRPRAEPNRRHPGLHVPIRAAAAPNRATPLPLLLAACSARAASLEPAASRATVELDLPHLHPDPCEPPPDPGCGRVEEVVRLPRGAPPG</sequence>
<evidence type="ECO:0000256" key="1">
    <source>
        <dbReference type="SAM" id="MobiDB-lite"/>
    </source>
</evidence>
<reference evidence="2" key="1">
    <citation type="journal article" date="2012" name="Nat. Biotechnol.">
        <title>Reference genome sequence of the model plant Setaria.</title>
        <authorList>
            <person name="Bennetzen J.L."/>
            <person name="Schmutz J."/>
            <person name="Wang H."/>
            <person name="Percifield R."/>
            <person name="Hawkins J."/>
            <person name="Pontaroli A.C."/>
            <person name="Estep M."/>
            <person name="Feng L."/>
            <person name="Vaughn J.N."/>
            <person name="Grimwood J."/>
            <person name="Jenkins J."/>
            <person name="Barry K."/>
            <person name="Lindquist E."/>
            <person name="Hellsten U."/>
            <person name="Deshpande S."/>
            <person name="Wang X."/>
            <person name="Wu X."/>
            <person name="Mitros T."/>
            <person name="Triplett J."/>
            <person name="Yang X."/>
            <person name="Ye C.Y."/>
            <person name="Mauro-Herrera M."/>
            <person name="Wang L."/>
            <person name="Li P."/>
            <person name="Sharma M."/>
            <person name="Sharma R."/>
            <person name="Ronald P.C."/>
            <person name="Panaud O."/>
            <person name="Kellogg E.A."/>
            <person name="Brutnell T.P."/>
            <person name="Doust A.N."/>
            <person name="Tuskan G.A."/>
            <person name="Rokhsar D."/>
            <person name="Devos K.M."/>
        </authorList>
    </citation>
    <scope>NUCLEOTIDE SEQUENCE [LARGE SCALE GENOMIC DNA]</scope>
    <source>
        <strain evidence="2">Yugu1</strain>
    </source>
</reference>
<feature type="region of interest" description="Disordered" evidence="1">
    <location>
        <begin position="1"/>
        <end position="50"/>
    </location>
</feature>
<evidence type="ECO:0000313" key="2">
    <source>
        <dbReference type="EMBL" id="RCV18100.1"/>
    </source>
</evidence>
<dbReference type="AlphaFoldDB" id="A0A368QLF3"/>
<proteinExistence type="predicted"/>
<accession>A0A368QLF3</accession>
<gene>
    <name evidence="2" type="ORF">SETIT_3G273500v2</name>
</gene>